<dbReference type="RefSeq" id="WP_211944245.1">
    <property type="nucleotide sequence ID" value="NZ_CAJPVH010000102.1"/>
</dbReference>
<evidence type="ECO:0000313" key="7">
    <source>
        <dbReference type="Proteomes" id="UP001056132"/>
    </source>
</evidence>
<dbReference type="PROSITE" id="PS51257">
    <property type="entry name" value="PROKAR_LIPOPROTEIN"/>
    <property type="match status" value="1"/>
</dbReference>
<dbReference type="PANTHER" id="PTHR34597">
    <property type="entry name" value="SLR1661 PROTEIN"/>
    <property type="match status" value="1"/>
</dbReference>
<dbReference type="EMBL" id="CP097331">
    <property type="protein sequence ID" value="URF07220.1"/>
    <property type="molecule type" value="Genomic_DNA"/>
</dbReference>
<dbReference type="InterPro" id="IPR006195">
    <property type="entry name" value="aa-tRNA-synth_II"/>
</dbReference>
<keyword evidence="4" id="KW-0732">Signal</keyword>
<evidence type="ECO:0000256" key="3">
    <source>
        <dbReference type="ARBA" id="ARBA00023237"/>
    </source>
</evidence>
<name>A0AAE9I676_9BURK</name>
<dbReference type="Gene3D" id="2.40.160.50">
    <property type="entry name" value="membrane protein fhac: a member of the omp85/tpsb transporter family"/>
    <property type="match status" value="1"/>
</dbReference>
<dbReference type="Pfam" id="PF03865">
    <property type="entry name" value="ShlB"/>
    <property type="match status" value="1"/>
</dbReference>
<keyword evidence="1" id="KW-0472">Membrane</keyword>
<organism evidence="6 7">
    <name type="scientific">Cupriavidus campinensis</name>
    <dbReference type="NCBI Taxonomy" id="151783"/>
    <lineage>
        <taxon>Bacteria</taxon>
        <taxon>Pseudomonadati</taxon>
        <taxon>Pseudomonadota</taxon>
        <taxon>Betaproteobacteria</taxon>
        <taxon>Burkholderiales</taxon>
        <taxon>Burkholderiaceae</taxon>
        <taxon>Cupriavidus</taxon>
    </lineage>
</organism>
<dbReference type="Gene3D" id="3.10.20.310">
    <property type="entry name" value="membrane protein fhac"/>
    <property type="match status" value="1"/>
</dbReference>
<evidence type="ECO:0000256" key="4">
    <source>
        <dbReference type="SAM" id="SignalP"/>
    </source>
</evidence>
<keyword evidence="2" id="KW-0812">Transmembrane</keyword>
<evidence type="ECO:0000313" key="6">
    <source>
        <dbReference type="EMBL" id="URF07220.1"/>
    </source>
</evidence>
<evidence type="ECO:0000256" key="1">
    <source>
        <dbReference type="ARBA" id="ARBA00022452"/>
    </source>
</evidence>
<dbReference type="Pfam" id="PF08479">
    <property type="entry name" value="POTRA_2"/>
    <property type="match status" value="1"/>
</dbReference>
<reference evidence="6" key="2">
    <citation type="submission" date="2022-05" db="EMBL/GenBank/DDBJ databases">
        <authorList>
            <person name="Kunte H.-J."/>
        </authorList>
    </citation>
    <scope>NUCLEOTIDE SEQUENCE</scope>
    <source>
        <strain evidence="6">G5</strain>
    </source>
</reference>
<keyword evidence="3" id="KW-0998">Cell outer membrane</keyword>
<feature type="chain" id="PRO_5041962052" evidence="4">
    <location>
        <begin position="25"/>
        <end position="558"/>
    </location>
</feature>
<dbReference type="GO" id="GO:0046819">
    <property type="term" value="P:protein secretion by the type V secretion system"/>
    <property type="evidence" value="ECO:0007669"/>
    <property type="project" value="TreeGrafter"/>
</dbReference>
<evidence type="ECO:0000256" key="2">
    <source>
        <dbReference type="ARBA" id="ARBA00022692"/>
    </source>
</evidence>
<dbReference type="AlphaFoldDB" id="A0AAE9I676"/>
<dbReference type="Proteomes" id="UP001056132">
    <property type="component" value="Chromosome 2"/>
</dbReference>
<dbReference type="PANTHER" id="PTHR34597:SF6">
    <property type="entry name" value="BLR6126 PROTEIN"/>
    <property type="match status" value="1"/>
</dbReference>
<dbReference type="GO" id="GO:0008320">
    <property type="term" value="F:protein transmembrane transporter activity"/>
    <property type="evidence" value="ECO:0007669"/>
    <property type="project" value="TreeGrafter"/>
</dbReference>
<dbReference type="InterPro" id="IPR051544">
    <property type="entry name" value="TPS_OM_transporter"/>
</dbReference>
<gene>
    <name evidence="6" type="ORF">M5D45_18560</name>
</gene>
<feature type="signal peptide" evidence="4">
    <location>
        <begin position="1"/>
        <end position="24"/>
    </location>
</feature>
<reference evidence="6" key="1">
    <citation type="journal article" date="2022" name="Microbiol. Resour. Announc.">
        <title>Genome Sequence of Cupriavidus campinensis Strain G5, a Member of a Bacterial Consortium Capable of Polyethylene Degradation.</title>
        <authorList>
            <person name="Schneider B."/>
            <person name="Pfeiffer F."/>
            <person name="Dyall-Smith M."/>
            <person name="Kunte H.J."/>
        </authorList>
    </citation>
    <scope>NUCLEOTIDE SEQUENCE</scope>
    <source>
        <strain evidence="6">G5</strain>
    </source>
</reference>
<protein>
    <submittedName>
        <fullName evidence="6">ShlB/FhaC/HecB family hemolysin secretion/activation protein</fullName>
    </submittedName>
</protein>
<dbReference type="KEGG" id="ccam:M5D45_18560"/>
<accession>A0AAE9I676</accession>
<dbReference type="GO" id="GO:0098046">
    <property type="term" value="C:type V protein secretion system complex"/>
    <property type="evidence" value="ECO:0007669"/>
    <property type="project" value="TreeGrafter"/>
</dbReference>
<dbReference type="InterPro" id="IPR013686">
    <property type="entry name" value="Polypept-transport_assoc_ShlB"/>
</dbReference>
<proteinExistence type="predicted"/>
<dbReference type="PROSITE" id="PS50862">
    <property type="entry name" value="AA_TRNA_LIGASE_II"/>
    <property type="match status" value="1"/>
</dbReference>
<keyword evidence="1" id="KW-1134">Transmembrane beta strand</keyword>
<evidence type="ECO:0000259" key="5">
    <source>
        <dbReference type="PROSITE" id="PS50862"/>
    </source>
</evidence>
<feature type="domain" description="Aminoacyl-transfer RNA synthetases class-II family profile" evidence="5">
    <location>
        <begin position="74"/>
        <end position="300"/>
    </location>
</feature>
<sequence>MRPRIRVAALLLSAGACHCSLTFAERGPVQGDPTQTLPRIAPSKPADSNVTVQVERPDAALQNLLASRLTPRHFRIEGARTLPFDQIAAKFAPLANREITVAELLQAAESVTQRYKDAGYPLSFAFVPAQSFENGDVLVTVVEGYVANVTVRGKAGPAEARLRKIAEQLKRDRPLRQERFEHYVNVLAQQPGMQVAATVQPPTTTDGACEMVLEVKRKPFTFGTGVEWMSPGVRAIATATTNSLTPLGEQLSFSTLFPKGRDNEEYYAASYAQPIGTEGMLAKLTASHYRGVPENAALAPIGFESRYVNDSKRLGGTLSYPLILNNRHALTLTGGMYANSQFERYTQAVQPGAGRQVELSTSVRVASLEMGYIQRAEGVTRSATLGLYKGFDALGANRENNQNDLNFLRTRLLASQANDLPFGFGMALSAAGQFSDQRLASSEQISFGGRFFGLGYPAGEVAGDKGWGASAELNRLFTVDFTYLKTLQPFLVADMARVYSNSVSLSHRTLQSLAIGLRFSDRRYYTMDISVAQPVGDKPTNASHRSPRFNLLWSYQFD</sequence>
<dbReference type="InterPro" id="IPR005565">
    <property type="entry name" value="Hemolysn_activator_HlyB_C"/>
</dbReference>